<dbReference type="SUPFAM" id="SSF52540">
    <property type="entry name" value="P-loop containing nucleoside triphosphate hydrolases"/>
    <property type="match status" value="1"/>
</dbReference>
<dbReference type="InterPro" id="IPR008271">
    <property type="entry name" value="Ser/Thr_kinase_AS"/>
</dbReference>
<dbReference type="PANTHER" id="PTHR43642:SF1">
    <property type="entry name" value="HYBRID SIGNAL TRANSDUCTION HISTIDINE KINASE G"/>
    <property type="match status" value="1"/>
</dbReference>
<dbReference type="Gene3D" id="3.40.50.300">
    <property type="entry name" value="P-loop containing nucleotide triphosphate hydrolases"/>
    <property type="match status" value="1"/>
</dbReference>
<name>A0ABT3ZZR7_9BACT</name>
<dbReference type="InterPro" id="IPR029016">
    <property type="entry name" value="GAF-like_dom_sf"/>
</dbReference>
<keyword evidence="3" id="KW-0597">Phosphoprotein</keyword>
<dbReference type="SUPFAM" id="SSF55874">
    <property type="entry name" value="ATPase domain of HSP90 chaperone/DNA topoisomerase II/histidine kinase"/>
    <property type="match status" value="1"/>
</dbReference>
<keyword evidence="7" id="KW-1185">Reference proteome</keyword>
<dbReference type="EMBL" id="JAPNKA010000001">
    <property type="protein sequence ID" value="MCY1074571.1"/>
    <property type="molecule type" value="Genomic_DNA"/>
</dbReference>
<comment type="catalytic activity">
    <reaction evidence="1">
        <text>ATP + protein L-histidine = ADP + protein N-phospho-L-histidine.</text>
        <dbReference type="EC" id="2.7.13.3"/>
    </reaction>
</comment>
<dbReference type="InterPro" id="IPR003594">
    <property type="entry name" value="HATPase_dom"/>
</dbReference>
<organism evidence="6 7">
    <name type="scientific">Archangium lansingense</name>
    <dbReference type="NCBI Taxonomy" id="2995310"/>
    <lineage>
        <taxon>Bacteria</taxon>
        <taxon>Pseudomonadati</taxon>
        <taxon>Myxococcota</taxon>
        <taxon>Myxococcia</taxon>
        <taxon>Myxococcales</taxon>
        <taxon>Cystobacterineae</taxon>
        <taxon>Archangiaceae</taxon>
        <taxon>Archangium</taxon>
    </lineage>
</organism>
<dbReference type="CDD" id="cd00082">
    <property type="entry name" value="HisKA"/>
    <property type="match status" value="1"/>
</dbReference>
<dbReference type="InterPro" id="IPR003661">
    <property type="entry name" value="HisK_dim/P_dom"/>
</dbReference>
<protein>
    <recommendedName>
        <fullName evidence="2">histidine kinase</fullName>
        <ecNumber evidence="2">2.7.13.3</ecNumber>
    </recommendedName>
</protein>
<dbReference type="SMART" id="SM00065">
    <property type="entry name" value="GAF"/>
    <property type="match status" value="1"/>
</dbReference>
<dbReference type="InterPro" id="IPR036890">
    <property type="entry name" value="HATPase_C_sf"/>
</dbReference>
<dbReference type="InterPro" id="IPR000719">
    <property type="entry name" value="Prot_kinase_dom"/>
</dbReference>
<dbReference type="EC" id="2.7.13.3" evidence="2"/>
<dbReference type="RefSeq" id="WP_267533533.1">
    <property type="nucleotide sequence ID" value="NZ_JAPNKA010000001.1"/>
</dbReference>
<evidence type="ECO:0000313" key="7">
    <source>
        <dbReference type="Proteomes" id="UP001207654"/>
    </source>
</evidence>
<proteinExistence type="predicted"/>
<evidence type="ECO:0000256" key="2">
    <source>
        <dbReference type="ARBA" id="ARBA00012438"/>
    </source>
</evidence>
<dbReference type="Pfam" id="PF01590">
    <property type="entry name" value="GAF"/>
    <property type="match status" value="1"/>
</dbReference>
<comment type="caution">
    <text evidence="6">The sequence shown here is derived from an EMBL/GenBank/DDBJ whole genome shotgun (WGS) entry which is preliminary data.</text>
</comment>
<dbReference type="PROSITE" id="PS50109">
    <property type="entry name" value="HIS_KIN"/>
    <property type="match status" value="1"/>
</dbReference>
<gene>
    <name evidence="6" type="ORF">OV287_08735</name>
</gene>
<sequence>MAHRSGYTLHEQLHSSNRSTLFRATRLRDQCPVILKLTGSDYLDRRRTLELRREYAIARRVEGDGIVQVLGLEQFPDRAALVLEDFGGTSLRHLLDESGPLDVTTFLDFAVRISAALGHIHQHGVIHKDIKPHNIIVNPATRVLKITDFSLSVGLSLETVPPELPTLLTGTLAYMAPEQTGRMNRGVDYRADFYALGATFFELLTDRRVFSTNAPLELLHAHVAQVPPSPRELNPEVPEQLAAIVLKLLAKEPEDRYQSTWGLIADLEQCQRQLRKGATLPLFPIGLSDRPHQFRPPQGLHGRDSSVALLTRAYARTAAGRGQLLLISGPAGIGKTSLVNELYRVTAVSRGHVAMGKCDQLLRSEPFDAVHQALQHLVRQTLGEGEAETTLMRERLQEVLGANTSVLVEAVPDTRALVGEQPPPVPLPSSESKNRLNLVLARTLQAFATPERPLALFLDDLQWADSATLTLLQTLARDLSTRHLLLVGAYRDTEFSPTSPLTFALDELRTAGTTWEQLHLTPLGLKEVARMVCESTAVEAKRGLELARLIHTRTGGNPFSVKATLRFLHERDLLRFDPRSRQWEWDLARIESQELPEDVAALMVAESLRLPQETRALLQVAACLGVTFGFHDLMVAYGATAGETARALWTALERRLVLPLSKDYVLLDPQGGAVEPTDLDVSFRFVHDQVRQAAYSHIPQDERATRHLEVGLRLYEDARATKTLDERVFAILPHLGHAPERIGPDSLRLELADLHLATGRRAKTSGTYRTACELFQTGEVLIPPALREQEHERRFALQKELTESLYLAGEIEAAASGFSTLHAQARTPAQRASVLCLQAILSTLHDRHTDSLEYGLEGLRLLGIDLPAHPDDAAIAAELRALETALAGRDTSELLALPLMSEPNAKLASELMSAIAPPAYFTAQKLLVLMTFRHVRLSLEHGNSRFSPYAYVCHGLVLSAFFDDPAAGRRFGLLAFELATLLRDPLQQARAFYLHATFIDHWTWSTRTGVLQLTEAYRILLDSGDWQLAGHCFTVLSWRRLALGEPIQELLEENQKFLDLPKTQKDSDNTSVLLAFRQALLLLTGAQELPRQTLPLSHLQWPANKAHAGLVLLEQHYLLRQLEQAMAVAEESAAMMRSVPGLFLLTTHAFYYALSAAAVYPRASERRKQELLAIMEQQRAYLERCAHRAPENFSPYHLLVRAELARVKGQHVEAHTRYEEAISAARASGFTSVEAIACEQACRFQAELSRPPLAAAYLVEALNAYERWGAAGKVHILSAEQSYLLHSYSGTLRAWDHKLQGTGLSMARLQGSEYPELTVTSDLSSTDSLAEVLDVSSMMKASQAISSELHFPQLAANLVDILMESTGAQRGVLVLQREEDFFVEASGEVGSGSAPLLPVQRMAESDALCHTIAELVLSTGGPLLLDDASTQEPFRSDSYIVLHHVRSVLCVPILHRKQLLGLVYLENNLLAGAFNANRLKAVGMLSAQAAISIENAGLYRRLGESHRTLEHRVQERTEQLHSKNAELQRALESLKTMQAQIITQEKLASLGSLTAGIAHELKNPLNFVKNFSELSLELVQELRETVEKREEPGPLLKELEQNISKVCEHEQRASGIINGMLRHARNNRGEQQPTSINQLVEEAVRLVQHGQRAMRPPRQVTIDTFLDDTVPQCHLVPEDLRRVILNLLDNACYSAHEKAQRPMAEQPRLKVSTHWTGSSVELRVRDNGKGVPAMVRDKLFTPFFTTKPTGEGTGLGLSLSHDIIAALGGKMRVESEEGQYAEFTVELPGELTRSPARG</sequence>
<dbReference type="Pfam" id="PF13191">
    <property type="entry name" value="AAA_16"/>
    <property type="match status" value="1"/>
</dbReference>
<evidence type="ECO:0000313" key="6">
    <source>
        <dbReference type="EMBL" id="MCY1074571.1"/>
    </source>
</evidence>
<dbReference type="SUPFAM" id="SSF55781">
    <property type="entry name" value="GAF domain-like"/>
    <property type="match status" value="1"/>
</dbReference>
<dbReference type="PRINTS" id="PR00344">
    <property type="entry name" value="BCTRLSENSOR"/>
</dbReference>
<dbReference type="SUPFAM" id="SSF47384">
    <property type="entry name" value="Homodimeric domain of signal transducing histidine kinase"/>
    <property type="match status" value="1"/>
</dbReference>
<dbReference type="InterPro" id="IPR004358">
    <property type="entry name" value="Sig_transdc_His_kin-like_C"/>
</dbReference>
<dbReference type="Pfam" id="PF00069">
    <property type="entry name" value="Pkinase"/>
    <property type="match status" value="1"/>
</dbReference>
<evidence type="ECO:0000259" key="5">
    <source>
        <dbReference type="PROSITE" id="PS50109"/>
    </source>
</evidence>
<dbReference type="CDD" id="cd14014">
    <property type="entry name" value="STKc_PknB_like"/>
    <property type="match status" value="1"/>
</dbReference>
<reference evidence="6 7" key="1">
    <citation type="submission" date="2022-11" db="EMBL/GenBank/DDBJ databases">
        <title>Minimal conservation of predation-associated metabolite biosynthetic gene clusters underscores biosynthetic potential of Myxococcota including descriptions for ten novel species: Archangium lansinium sp. nov., Myxococcus landrumus sp. nov., Nannocystis bai.</title>
        <authorList>
            <person name="Ahearne A."/>
            <person name="Stevens C."/>
            <person name="Phillips K."/>
        </authorList>
    </citation>
    <scope>NUCLEOTIDE SEQUENCE [LARGE SCALE GENOMIC DNA]</scope>
    <source>
        <strain evidence="6 7">MIWBW</strain>
    </source>
</reference>
<dbReference type="Pfam" id="PF00512">
    <property type="entry name" value="HisKA"/>
    <property type="match status" value="1"/>
</dbReference>
<dbReference type="InterPro" id="IPR053159">
    <property type="entry name" value="Hybrid_Histidine_Kinase"/>
</dbReference>
<dbReference type="SMART" id="SM00220">
    <property type="entry name" value="S_TKc"/>
    <property type="match status" value="1"/>
</dbReference>
<dbReference type="Proteomes" id="UP001207654">
    <property type="component" value="Unassembled WGS sequence"/>
</dbReference>
<dbReference type="PROSITE" id="PS00108">
    <property type="entry name" value="PROTEIN_KINASE_ST"/>
    <property type="match status" value="1"/>
</dbReference>
<dbReference type="InterPro" id="IPR027417">
    <property type="entry name" value="P-loop_NTPase"/>
</dbReference>
<dbReference type="Gene3D" id="3.30.450.40">
    <property type="match status" value="1"/>
</dbReference>
<dbReference type="InterPro" id="IPR036097">
    <property type="entry name" value="HisK_dim/P_sf"/>
</dbReference>
<dbReference type="InterPro" id="IPR041664">
    <property type="entry name" value="AAA_16"/>
</dbReference>
<dbReference type="PROSITE" id="PS50011">
    <property type="entry name" value="PROTEIN_KINASE_DOM"/>
    <property type="match status" value="1"/>
</dbReference>
<dbReference type="Pfam" id="PF02518">
    <property type="entry name" value="HATPase_c"/>
    <property type="match status" value="1"/>
</dbReference>
<dbReference type="Gene3D" id="1.10.510.10">
    <property type="entry name" value="Transferase(Phosphotransferase) domain 1"/>
    <property type="match status" value="1"/>
</dbReference>
<dbReference type="SMART" id="SM00388">
    <property type="entry name" value="HisKA"/>
    <property type="match status" value="1"/>
</dbReference>
<dbReference type="SUPFAM" id="SSF56112">
    <property type="entry name" value="Protein kinase-like (PK-like)"/>
    <property type="match status" value="1"/>
</dbReference>
<accession>A0ABT3ZZR7</accession>
<dbReference type="Gene3D" id="3.30.565.10">
    <property type="entry name" value="Histidine kinase-like ATPase, C-terminal domain"/>
    <property type="match status" value="1"/>
</dbReference>
<dbReference type="InterPro" id="IPR003018">
    <property type="entry name" value="GAF"/>
</dbReference>
<evidence type="ECO:0000256" key="1">
    <source>
        <dbReference type="ARBA" id="ARBA00000085"/>
    </source>
</evidence>
<dbReference type="Gene3D" id="1.10.287.130">
    <property type="match status" value="1"/>
</dbReference>
<evidence type="ECO:0000256" key="3">
    <source>
        <dbReference type="ARBA" id="ARBA00022553"/>
    </source>
</evidence>
<feature type="domain" description="Protein kinase" evidence="4">
    <location>
        <begin position="7"/>
        <end position="283"/>
    </location>
</feature>
<dbReference type="InterPro" id="IPR011009">
    <property type="entry name" value="Kinase-like_dom_sf"/>
</dbReference>
<dbReference type="PANTHER" id="PTHR43642">
    <property type="entry name" value="HYBRID SIGNAL TRANSDUCTION HISTIDINE KINASE G"/>
    <property type="match status" value="1"/>
</dbReference>
<evidence type="ECO:0000259" key="4">
    <source>
        <dbReference type="PROSITE" id="PS50011"/>
    </source>
</evidence>
<feature type="domain" description="Histidine kinase" evidence="5">
    <location>
        <begin position="1556"/>
        <end position="1791"/>
    </location>
</feature>
<dbReference type="SMART" id="SM00387">
    <property type="entry name" value="HATPase_c"/>
    <property type="match status" value="1"/>
</dbReference>
<dbReference type="InterPro" id="IPR005467">
    <property type="entry name" value="His_kinase_dom"/>
</dbReference>